<feature type="compositionally biased region" description="Low complexity" evidence="1">
    <location>
        <begin position="1"/>
        <end position="16"/>
    </location>
</feature>
<feature type="compositionally biased region" description="Polar residues" evidence="1">
    <location>
        <begin position="228"/>
        <end position="237"/>
    </location>
</feature>
<evidence type="ECO:0000313" key="3">
    <source>
        <dbReference type="Proteomes" id="UP000283530"/>
    </source>
</evidence>
<organism evidence="2 3">
    <name type="scientific">Cinnamomum micranthum f. kanehirae</name>
    <dbReference type="NCBI Taxonomy" id="337451"/>
    <lineage>
        <taxon>Eukaryota</taxon>
        <taxon>Viridiplantae</taxon>
        <taxon>Streptophyta</taxon>
        <taxon>Embryophyta</taxon>
        <taxon>Tracheophyta</taxon>
        <taxon>Spermatophyta</taxon>
        <taxon>Magnoliopsida</taxon>
        <taxon>Magnoliidae</taxon>
        <taxon>Laurales</taxon>
        <taxon>Lauraceae</taxon>
        <taxon>Cinnamomum</taxon>
    </lineage>
</organism>
<feature type="compositionally biased region" description="Low complexity" evidence="1">
    <location>
        <begin position="31"/>
        <end position="46"/>
    </location>
</feature>
<dbReference type="EMBL" id="QPKB01000007">
    <property type="protein sequence ID" value="RWR89475.1"/>
    <property type="molecule type" value="Genomic_DNA"/>
</dbReference>
<feature type="region of interest" description="Disordered" evidence="1">
    <location>
        <begin position="223"/>
        <end position="251"/>
    </location>
</feature>
<accession>A0A443PFC7</accession>
<name>A0A443PFC7_9MAGN</name>
<reference evidence="2 3" key="1">
    <citation type="journal article" date="2019" name="Nat. Plants">
        <title>Stout camphor tree genome fills gaps in understanding of flowering plant genome evolution.</title>
        <authorList>
            <person name="Chaw S.M."/>
            <person name="Liu Y.C."/>
            <person name="Wu Y.W."/>
            <person name="Wang H.Y."/>
            <person name="Lin C.I."/>
            <person name="Wu C.S."/>
            <person name="Ke H.M."/>
            <person name="Chang L.Y."/>
            <person name="Hsu C.Y."/>
            <person name="Yang H.T."/>
            <person name="Sudianto E."/>
            <person name="Hsu M.H."/>
            <person name="Wu K.P."/>
            <person name="Wang L.N."/>
            <person name="Leebens-Mack J.H."/>
            <person name="Tsai I.J."/>
        </authorList>
    </citation>
    <scope>NUCLEOTIDE SEQUENCE [LARGE SCALE GENOMIC DNA]</scope>
    <source>
        <strain evidence="3">cv. Chaw 1501</strain>
        <tissue evidence="2">Young leaves</tissue>
    </source>
</reference>
<feature type="compositionally biased region" description="Basic residues" evidence="1">
    <location>
        <begin position="238"/>
        <end position="251"/>
    </location>
</feature>
<keyword evidence="3" id="KW-1185">Reference proteome</keyword>
<protein>
    <submittedName>
        <fullName evidence="2">Uncharacterized protein</fullName>
    </submittedName>
</protein>
<proteinExistence type="predicted"/>
<feature type="region of interest" description="Disordered" evidence="1">
    <location>
        <begin position="1"/>
        <end position="98"/>
    </location>
</feature>
<gene>
    <name evidence="2" type="ORF">CKAN_01853200</name>
</gene>
<dbReference type="AlphaFoldDB" id="A0A443PFC7"/>
<dbReference type="Proteomes" id="UP000283530">
    <property type="component" value="Unassembled WGS sequence"/>
</dbReference>
<evidence type="ECO:0000256" key="1">
    <source>
        <dbReference type="SAM" id="MobiDB-lite"/>
    </source>
</evidence>
<sequence length="251" mass="26982">MPPSQPGSQPMPHSQPASQPMPAHRGRVRQSSSQSLPASQPLSSASNTGGGGKLQAVRSASTPRGGDNIVHLSPPLPFLSTGPLPSSTHNPTQDDRSDDRISLLHRGLDPLTRIPATSGHMMIRYYAPFGTVPSMAKGNRAGTAFFRPNHLPIPSPHRPAYYLTAAPERSAELHPKAPCPRRPAQPITCKQCAVSAFIVILMAVVVLLRGGGDLVKEIIGTGRRNESSVHNSTSKGRTQQRQRHKAPYIEF</sequence>
<comment type="caution">
    <text evidence="2">The sequence shown here is derived from an EMBL/GenBank/DDBJ whole genome shotgun (WGS) entry which is preliminary data.</text>
</comment>
<evidence type="ECO:0000313" key="2">
    <source>
        <dbReference type="EMBL" id="RWR89475.1"/>
    </source>
</evidence>